<sequence length="262" mass="28526">IILSVASSLSCFSCDHTDSESVCEENLVECDASSASLGMIRVAAFKPSIQIIQSSTFRCFELVVQDNAETLRTRGCSYDSVDVCPGEVRVGVQTGCRWCNEHDGCNSAGSFKASVLLIAGLSVVAAQALRCMQGTEIVLPSDDSSEKNKEKMPEFTECGVLNTGASAASLLVLKPNTASLPSTDYKCYHLRIEESESKKATIVKGCIYKNQNVCDGKFKVDNVREVFCSQCDQDECNSAHRFASNWKILSVTLFTIVCLFMK</sequence>
<dbReference type="EnsemblMetazoa" id="ACHR003222-RA">
    <property type="protein sequence ID" value="ACHR003222-PA"/>
    <property type="gene ID" value="ACHR003222"/>
</dbReference>
<proteinExistence type="predicted"/>
<reference evidence="2" key="1">
    <citation type="submission" date="2013-03" db="EMBL/GenBank/DDBJ databases">
        <title>The Genome Sequence of Anopheles christyi ACHKN1017.</title>
        <authorList>
            <consortium name="The Broad Institute Genomics Platform"/>
            <person name="Neafsey D.E."/>
            <person name="Besansky N."/>
            <person name="Walker B."/>
            <person name="Young S.K."/>
            <person name="Zeng Q."/>
            <person name="Gargeya S."/>
            <person name="Fitzgerald M."/>
            <person name="Haas B."/>
            <person name="Abouelleil A."/>
            <person name="Allen A.W."/>
            <person name="Alvarado L."/>
            <person name="Arachchi H.M."/>
            <person name="Berlin A.M."/>
            <person name="Chapman S.B."/>
            <person name="Gainer-Dewar J."/>
            <person name="Goldberg J."/>
            <person name="Griggs A."/>
            <person name="Gujja S."/>
            <person name="Hansen M."/>
            <person name="Howarth C."/>
            <person name="Imamovic A."/>
            <person name="Ireland A."/>
            <person name="Larimer J."/>
            <person name="McCowan C."/>
            <person name="Murphy C."/>
            <person name="Pearson M."/>
            <person name="Poon T.W."/>
            <person name="Priest M."/>
            <person name="Roberts A."/>
            <person name="Saif S."/>
            <person name="Shea T."/>
            <person name="Sisk P."/>
            <person name="Sykes S."/>
            <person name="Wortman J."/>
            <person name="Nusbaum C."/>
            <person name="Birren B."/>
        </authorList>
    </citation>
    <scope>NUCLEOTIDE SEQUENCE [LARGE SCALE GENOMIC DNA]</scope>
    <source>
        <strain evidence="2">ACHKN1017</strain>
    </source>
</reference>
<dbReference type="Proteomes" id="UP000075881">
    <property type="component" value="Unassembled WGS sequence"/>
</dbReference>
<dbReference type="STRING" id="43041.A0A182JXJ0"/>
<dbReference type="VEuPathDB" id="VectorBase:ACHR003222"/>
<dbReference type="AlphaFoldDB" id="A0A182JXJ0"/>
<protein>
    <recommendedName>
        <fullName evidence="3">Protein sleepless</fullName>
    </recommendedName>
</protein>
<evidence type="ECO:0000313" key="2">
    <source>
        <dbReference type="Proteomes" id="UP000075881"/>
    </source>
</evidence>
<name>A0A182JXJ0_9DIPT</name>
<evidence type="ECO:0008006" key="3">
    <source>
        <dbReference type="Google" id="ProtNLM"/>
    </source>
</evidence>
<organism evidence="1 2">
    <name type="scientific">Anopheles christyi</name>
    <dbReference type="NCBI Taxonomy" id="43041"/>
    <lineage>
        <taxon>Eukaryota</taxon>
        <taxon>Metazoa</taxon>
        <taxon>Ecdysozoa</taxon>
        <taxon>Arthropoda</taxon>
        <taxon>Hexapoda</taxon>
        <taxon>Insecta</taxon>
        <taxon>Pterygota</taxon>
        <taxon>Neoptera</taxon>
        <taxon>Endopterygota</taxon>
        <taxon>Diptera</taxon>
        <taxon>Nematocera</taxon>
        <taxon>Culicoidea</taxon>
        <taxon>Culicidae</taxon>
        <taxon>Anophelinae</taxon>
        <taxon>Anopheles</taxon>
    </lineage>
</organism>
<accession>A0A182JXJ0</accession>
<reference evidence="1" key="2">
    <citation type="submission" date="2020-05" db="UniProtKB">
        <authorList>
            <consortium name="EnsemblMetazoa"/>
        </authorList>
    </citation>
    <scope>IDENTIFICATION</scope>
    <source>
        <strain evidence="1">ACHKN1017</strain>
    </source>
</reference>
<evidence type="ECO:0000313" key="1">
    <source>
        <dbReference type="EnsemblMetazoa" id="ACHR003222-PA"/>
    </source>
</evidence>
<keyword evidence="2" id="KW-1185">Reference proteome</keyword>